<evidence type="ECO:0000256" key="1">
    <source>
        <dbReference type="SAM" id="MobiDB-lite"/>
    </source>
</evidence>
<dbReference type="AlphaFoldDB" id="A0A8H4PIQ3"/>
<proteinExistence type="predicted"/>
<dbReference type="EMBL" id="JAADYS010001415">
    <property type="protein sequence ID" value="KAF4463157.1"/>
    <property type="molecule type" value="Genomic_DNA"/>
</dbReference>
<feature type="compositionally biased region" description="Polar residues" evidence="1">
    <location>
        <begin position="92"/>
        <end position="104"/>
    </location>
</feature>
<reference evidence="2 3" key="1">
    <citation type="submission" date="2020-01" db="EMBL/GenBank/DDBJ databases">
        <title>Identification and distribution of gene clusters putatively required for synthesis of sphingolipid metabolism inhibitors in phylogenetically diverse species of the filamentous fungus Fusarium.</title>
        <authorList>
            <person name="Kim H.-S."/>
            <person name="Busman M."/>
            <person name="Brown D.W."/>
            <person name="Divon H."/>
            <person name="Uhlig S."/>
            <person name="Proctor R.H."/>
        </authorList>
    </citation>
    <scope>NUCLEOTIDE SEQUENCE [LARGE SCALE GENOMIC DNA]</scope>
    <source>
        <strain evidence="2 3">NRRL 20459</strain>
    </source>
</reference>
<protein>
    <submittedName>
        <fullName evidence="2">Uncharacterized protein</fullName>
    </submittedName>
</protein>
<name>A0A8H4PIQ3_9HYPO</name>
<feature type="compositionally biased region" description="Basic and acidic residues" evidence="1">
    <location>
        <begin position="144"/>
        <end position="153"/>
    </location>
</feature>
<keyword evidence="3" id="KW-1185">Reference proteome</keyword>
<gene>
    <name evidence="2" type="ORF">FALBO_10020</name>
</gene>
<feature type="region of interest" description="Disordered" evidence="1">
    <location>
        <begin position="191"/>
        <end position="234"/>
    </location>
</feature>
<sequence length="416" mass="45419">MDSLGFNQLNAMTDPEVKRSSDISLGQCGAGVGGSEESVSFFGDISSEYMDVLARMCRHELRGGAVEGWAPLSHSWTLEPLSQFGTSLSLRNSGSEGNISTLRKSGQVEAAEGREDITDNKQGELAATEDEPCSTNAGSPPTSRESDVRDNRARQQSPNLSRPKVAVGDLNECLSRRQDGECVIEGRSVMDLTGRGDKQPTNYQGPIKRGQTGSGGSRKNKKCKRRDPTNLREGRSHTKLVNAMVVEIKWSFEGGSLRSLVYHRGATNDAGPNWVNRSGLALQEGLDSVFGETLLSERQNITIMVRLNSSSLPMSVSWNQDSGLFEGDNHNPYEEHMKLEINSEDMFAMICGPRKDRERRATYKARQGRPHRSGGPATRDSRSRGSELRHAARSVGSDRGSGFVPADGLSHSQTCK</sequence>
<feature type="compositionally biased region" description="Basic and acidic residues" evidence="1">
    <location>
        <begin position="379"/>
        <end position="390"/>
    </location>
</feature>
<feature type="compositionally biased region" description="Basic residues" evidence="1">
    <location>
        <begin position="362"/>
        <end position="372"/>
    </location>
</feature>
<accession>A0A8H4PIQ3</accession>
<dbReference type="Proteomes" id="UP000554235">
    <property type="component" value="Unassembled WGS sequence"/>
</dbReference>
<feature type="region of interest" description="Disordered" evidence="1">
    <location>
        <begin position="358"/>
        <end position="416"/>
    </location>
</feature>
<comment type="caution">
    <text evidence="2">The sequence shown here is derived from an EMBL/GenBank/DDBJ whole genome shotgun (WGS) entry which is preliminary data.</text>
</comment>
<evidence type="ECO:0000313" key="2">
    <source>
        <dbReference type="EMBL" id="KAF4463157.1"/>
    </source>
</evidence>
<feature type="region of interest" description="Disordered" evidence="1">
    <location>
        <begin position="92"/>
        <end position="166"/>
    </location>
</feature>
<feature type="compositionally biased region" description="Basic and acidic residues" evidence="1">
    <location>
        <begin position="111"/>
        <end position="122"/>
    </location>
</feature>
<evidence type="ECO:0000313" key="3">
    <source>
        <dbReference type="Proteomes" id="UP000554235"/>
    </source>
</evidence>
<feature type="compositionally biased region" description="Polar residues" evidence="1">
    <location>
        <begin position="133"/>
        <end position="143"/>
    </location>
</feature>
<organism evidence="2 3">
    <name type="scientific">Fusarium albosuccineum</name>
    <dbReference type="NCBI Taxonomy" id="1237068"/>
    <lineage>
        <taxon>Eukaryota</taxon>
        <taxon>Fungi</taxon>
        <taxon>Dikarya</taxon>
        <taxon>Ascomycota</taxon>
        <taxon>Pezizomycotina</taxon>
        <taxon>Sordariomycetes</taxon>
        <taxon>Hypocreomycetidae</taxon>
        <taxon>Hypocreales</taxon>
        <taxon>Nectriaceae</taxon>
        <taxon>Fusarium</taxon>
        <taxon>Fusarium decemcellulare species complex</taxon>
    </lineage>
</organism>